<dbReference type="PROSITE" id="PS50928">
    <property type="entry name" value="ABC_TM1"/>
    <property type="match status" value="1"/>
</dbReference>
<feature type="transmembrane region" description="Helical" evidence="8">
    <location>
        <begin position="16"/>
        <end position="40"/>
    </location>
</feature>
<feature type="transmembrane region" description="Helical" evidence="8">
    <location>
        <begin position="147"/>
        <end position="170"/>
    </location>
</feature>
<evidence type="ECO:0000256" key="6">
    <source>
        <dbReference type="ARBA" id="ARBA00022989"/>
    </source>
</evidence>
<evidence type="ECO:0000313" key="10">
    <source>
        <dbReference type="EMBL" id="ERM01069.1"/>
    </source>
</evidence>
<gene>
    <name evidence="10" type="ORF">Q644_23685</name>
</gene>
<evidence type="ECO:0000256" key="7">
    <source>
        <dbReference type="ARBA" id="ARBA00023136"/>
    </source>
</evidence>
<dbReference type="GO" id="GO:0005886">
    <property type="term" value="C:plasma membrane"/>
    <property type="evidence" value="ECO:0007669"/>
    <property type="project" value="UniProtKB-SubCell"/>
</dbReference>
<dbReference type="SUPFAM" id="SSF161098">
    <property type="entry name" value="MetI-like"/>
    <property type="match status" value="1"/>
</dbReference>
<accession>U4V8R4</accession>
<reference evidence="10 11" key="1">
    <citation type="journal article" date="2014" name="FEMS Microbiol. Lett.">
        <title>Genome sequencing analysis reveals virulence-related gene content of Ochrobactrum intermedium strain 229E, a urease-positive strain isolated from the human gastric niche.</title>
        <authorList>
            <person name="Kulkarni G.J."/>
            <person name="Shetty S."/>
            <person name="Dharne M.S."/>
            <person name="Shouche Y.S."/>
        </authorList>
    </citation>
    <scope>NUCLEOTIDE SEQUENCE [LARGE SCALE GENOMIC DNA]</scope>
    <source>
        <strain evidence="10 11">229E</strain>
    </source>
</reference>
<comment type="subcellular location">
    <subcellularLocation>
        <location evidence="1 8">Cell membrane</location>
        <topology evidence="1 8">Multi-pass membrane protein</topology>
    </subcellularLocation>
</comment>
<evidence type="ECO:0000256" key="1">
    <source>
        <dbReference type="ARBA" id="ARBA00004651"/>
    </source>
</evidence>
<evidence type="ECO:0000256" key="2">
    <source>
        <dbReference type="ARBA" id="ARBA00007069"/>
    </source>
</evidence>
<evidence type="ECO:0000256" key="5">
    <source>
        <dbReference type="ARBA" id="ARBA00022692"/>
    </source>
</evidence>
<keyword evidence="5 8" id="KW-0812">Transmembrane</keyword>
<protein>
    <submittedName>
        <fullName evidence="10">Metal ABC transporter permease</fullName>
    </submittedName>
</protein>
<dbReference type="FunFam" id="1.10.3720.10:FF:000002">
    <property type="entry name" value="D-methionine ABC transporter permease MetI"/>
    <property type="match status" value="1"/>
</dbReference>
<comment type="caution">
    <text evidence="10">The sequence shown here is derived from an EMBL/GenBank/DDBJ whole genome shotgun (WGS) entry which is preliminary data.</text>
</comment>
<dbReference type="Proteomes" id="UP000016842">
    <property type="component" value="Unassembled WGS sequence"/>
</dbReference>
<evidence type="ECO:0000256" key="4">
    <source>
        <dbReference type="ARBA" id="ARBA00022475"/>
    </source>
</evidence>
<evidence type="ECO:0000256" key="8">
    <source>
        <dbReference type="RuleBase" id="RU363032"/>
    </source>
</evidence>
<feature type="transmembrane region" description="Helical" evidence="8">
    <location>
        <begin position="82"/>
        <end position="106"/>
    </location>
</feature>
<dbReference type="Pfam" id="PF00528">
    <property type="entry name" value="BPD_transp_1"/>
    <property type="match status" value="1"/>
</dbReference>
<dbReference type="AlphaFoldDB" id="U4V8R4"/>
<dbReference type="GO" id="GO:0048473">
    <property type="term" value="P:D-methionine transmembrane transport"/>
    <property type="evidence" value="ECO:0007669"/>
    <property type="project" value="TreeGrafter"/>
</dbReference>
<dbReference type="PANTHER" id="PTHR30450">
    <property type="entry name" value="ABC TRANSPORTER PERMEASE"/>
    <property type="match status" value="1"/>
</dbReference>
<dbReference type="EMBL" id="ASXJ01000205">
    <property type="protein sequence ID" value="ERM01069.1"/>
    <property type="molecule type" value="Genomic_DNA"/>
</dbReference>
<name>U4V8R4_9HYPH</name>
<sequence>MSQAMLDLLWRSFWETIIMTGFSSLISLVVGLPLALIMILTERGGLAQNLTVNTILGAIINGFRSVPFIILLVALIPPVTRFIVGTSIGTWASIVPLSIAAIPPYYARIAEVSLREVDHGLIEAARSMGANRWTIVREVLVPEALPGIVAGFTVTIITLVGASAMAGAIGAGGLGDLAIRYGYQRFETQIMIAVVIILIIMVCGIQWIGDRLVSRLDKRNLRA</sequence>
<feature type="transmembrane region" description="Helical" evidence="8">
    <location>
        <begin position="190"/>
        <end position="209"/>
    </location>
</feature>
<organism evidence="10 11">
    <name type="scientific">Brucella intermedia 229E</name>
    <dbReference type="NCBI Taxonomy" id="1337887"/>
    <lineage>
        <taxon>Bacteria</taxon>
        <taxon>Pseudomonadati</taxon>
        <taxon>Pseudomonadota</taxon>
        <taxon>Alphaproteobacteria</taxon>
        <taxon>Hyphomicrobiales</taxon>
        <taxon>Brucellaceae</taxon>
        <taxon>Brucella/Ochrobactrum group</taxon>
        <taxon>Brucella</taxon>
    </lineage>
</organism>
<dbReference type="CDD" id="cd06261">
    <property type="entry name" value="TM_PBP2"/>
    <property type="match status" value="1"/>
</dbReference>
<dbReference type="PANTHER" id="PTHR30450:SF1">
    <property type="entry name" value="D-METHIONINE TRANSPORT SYSTEM PERMEASE PROTEIN METI-RELATED"/>
    <property type="match status" value="1"/>
</dbReference>
<dbReference type="InterPro" id="IPR035906">
    <property type="entry name" value="MetI-like_sf"/>
</dbReference>
<keyword evidence="6 8" id="KW-1133">Transmembrane helix</keyword>
<keyword evidence="3 8" id="KW-0813">Transport</keyword>
<evidence type="ECO:0000313" key="11">
    <source>
        <dbReference type="Proteomes" id="UP000016842"/>
    </source>
</evidence>
<dbReference type="InterPro" id="IPR051322">
    <property type="entry name" value="AA_ABC_Transporter_Permease"/>
</dbReference>
<feature type="transmembrane region" description="Helical" evidence="8">
    <location>
        <begin position="52"/>
        <end position="76"/>
    </location>
</feature>
<comment type="similarity">
    <text evidence="2">Belongs to the binding-protein-dependent transport system permease family. CysTW subfamily.</text>
</comment>
<keyword evidence="7 8" id="KW-0472">Membrane</keyword>
<dbReference type="PATRIC" id="fig|1337887.3.peg.3530"/>
<dbReference type="NCBIfam" id="NF008049">
    <property type="entry name" value="PRK10782.1"/>
    <property type="match status" value="1"/>
</dbReference>
<dbReference type="InterPro" id="IPR000515">
    <property type="entry name" value="MetI-like"/>
</dbReference>
<evidence type="ECO:0000259" key="9">
    <source>
        <dbReference type="PROSITE" id="PS50928"/>
    </source>
</evidence>
<keyword evidence="4" id="KW-1003">Cell membrane</keyword>
<evidence type="ECO:0000256" key="3">
    <source>
        <dbReference type="ARBA" id="ARBA00022448"/>
    </source>
</evidence>
<dbReference type="Gene3D" id="1.10.3720.10">
    <property type="entry name" value="MetI-like"/>
    <property type="match status" value="1"/>
</dbReference>
<feature type="domain" description="ABC transmembrane type-1" evidence="9">
    <location>
        <begin position="13"/>
        <end position="209"/>
    </location>
</feature>
<proteinExistence type="inferred from homology"/>